<organism evidence="3 4">
    <name type="scientific">Trypanosoma cruzi marinkellei</name>
    <dbReference type="NCBI Taxonomy" id="85056"/>
    <lineage>
        <taxon>Eukaryota</taxon>
        <taxon>Discoba</taxon>
        <taxon>Euglenozoa</taxon>
        <taxon>Kinetoplastea</taxon>
        <taxon>Metakinetoplastina</taxon>
        <taxon>Trypanosomatida</taxon>
        <taxon>Trypanosomatidae</taxon>
        <taxon>Trypanosoma</taxon>
        <taxon>Schizotrypanum</taxon>
    </lineage>
</organism>
<dbReference type="PANTHER" id="PTHR45943">
    <property type="entry name" value="E3 UBIQUITIN-PROTEIN LIGASE MYCBP2"/>
    <property type="match status" value="1"/>
</dbReference>
<evidence type="ECO:0000259" key="2">
    <source>
        <dbReference type="PROSITE" id="PS50089"/>
    </source>
</evidence>
<dbReference type="PANTHER" id="PTHR45943:SF2">
    <property type="entry name" value="RING-TYPE DOMAIN-CONTAINING PROTEIN"/>
    <property type="match status" value="1"/>
</dbReference>
<dbReference type="GO" id="GO:0005634">
    <property type="term" value="C:nucleus"/>
    <property type="evidence" value="ECO:0007669"/>
    <property type="project" value="TreeGrafter"/>
</dbReference>
<dbReference type="GO" id="GO:0005886">
    <property type="term" value="C:plasma membrane"/>
    <property type="evidence" value="ECO:0007669"/>
    <property type="project" value="TreeGrafter"/>
</dbReference>
<dbReference type="InterPro" id="IPR013083">
    <property type="entry name" value="Znf_RING/FYVE/PHD"/>
</dbReference>
<dbReference type="Gene3D" id="3.30.40.10">
    <property type="entry name" value="Zinc/RING finger domain, C3HC4 (zinc finger)"/>
    <property type="match status" value="1"/>
</dbReference>
<comment type="caution">
    <text evidence="3">The sequence shown here is derived from an EMBL/GenBank/DDBJ whole genome shotgun (WGS) entry which is preliminary data.</text>
</comment>
<dbReference type="Proteomes" id="UP000007350">
    <property type="component" value="Unassembled WGS sequence"/>
</dbReference>
<feature type="domain" description="RING-type" evidence="2">
    <location>
        <begin position="242"/>
        <end position="293"/>
    </location>
</feature>
<dbReference type="InterPro" id="IPR001841">
    <property type="entry name" value="Znf_RING"/>
</dbReference>
<keyword evidence="4" id="KW-1185">Reference proteome</keyword>
<evidence type="ECO:0000313" key="4">
    <source>
        <dbReference type="Proteomes" id="UP000007350"/>
    </source>
</evidence>
<keyword evidence="1" id="KW-0479">Metal-binding</keyword>
<keyword evidence="1" id="KW-0862">Zinc</keyword>
<keyword evidence="1" id="KW-0863">Zinc-finger</keyword>
<gene>
    <name evidence="3" type="ORF">MOQ_006548</name>
</gene>
<dbReference type="Pfam" id="PF13639">
    <property type="entry name" value="zf-RING_2"/>
    <property type="match status" value="1"/>
</dbReference>
<dbReference type="GO" id="GO:0008270">
    <property type="term" value="F:zinc ion binding"/>
    <property type="evidence" value="ECO:0007669"/>
    <property type="project" value="UniProtKB-KW"/>
</dbReference>
<dbReference type="GO" id="GO:0061630">
    <property type="term" value="F:ubiquitin protein ligase activity"/>
    <property type="evidence" value="ECO:0007669"/>
    <property type="project" value="TreeGrafter"/>
</dbReference>
<proteinExistence type="predicted"/>
<dbReference type="PROSITE" id="PS50089">
    <property type="entry name" value="ZF_RING_2"/>
    <property type="match status" value="1"/>
</dbReference>
<dbReference type="SUPFAM" id="SSF57850">
    <property type="entry name" value="RING/U-box"/>
    <property type="match status" value="1"/>
</dbReference>
<protein>
    <recommendedName>
        <fullName evidence="2">RING-type domain-containing protein</fullName>
    </recommendedName>
</protein>
<dbReference type="OrthoDB" id="6050183at2759"/>
<evidence type="ECO:0000313" key="3">
    <source>
        <dbReference type="EMBL" id="EKF29655.1"/>
    </source>
</evidence>
<reference evidence="3 4" key="1">
    <citation type="journal article" date="2012" name="BMC Genomics">
        <title>Comparative genomic analysis of human infective Trypanosoma cruzi lineages with the bat-restricted subspecies T. cruzi marinkellei.</title>
        <authorList>
            <person name="Franzen O."/>
            <person name="Talavera-Lopez C."/>
            <person name="Ochaya S."/>
            <person name="Butler C.E."/>
            <person name="Messenger L.A."/>
            <person name="Lewis M.D."/>
            <person name="Llewellyn M.S."/>
            <person name="Marinkelle C.J."/>
            <person name="Tyler K.M."/>
            <person name="Miles M.A."/>
            <person name="Andersson B."/>
        </authorList>
    </citation>
    <scope>NUCLEOTIDE SEQUENCE [LARGE SCALE GENOMIC DNA]</scope>
    <source>
        <strain evidence="3 4">B7</strain>
    </source>
</reference>
<sequence>MEVAFMFDAGSLYQVSEKEGELISLPLECPIQSGADVACFSVEEFYFVERDSPLLLRRWRVSLDCKEYALPGPAQNVLVHRQKVYCCGKDSLFIFDPLAEEFETLGLQRGASELETLDNGFVFLDDNQEIYTYRFNNQCPKKVEVTRRGVRLLGRYSHHVIVLLDSNQIVCVNENGEVGEEIFSYAFTTPFISLSSGALLTVNEGGKICRYATDTTTPIISEIQGKDPKLLSVPSAKPEDSCLICFCDFEEGDGVTLDCGHRFHRDCLAEFSSRADGFRAKGEHVVFTYAVCPGGCGSEIRHAAAPLSEYMGRLRREINRDAESRLREMKNKTVEELLYYICCRCENPFYGGERRCFRSNNVEPVKKPCELICSECNDDFLCPYHKHNYVLYKCRYCCNPATHLSFGNRYLCNRCDERWETTEPEPIACPGPSECPLKGAHSTDGSIPLGCMICASFNAMHISLFSPF</sequence>
<evidence type="ECO:0000256" key="1">
    <source>
        <dbReference type="PROSITE-ProRule" id="PRU00175"/>
    </source>
</evidence>
<name>K2MRI6_TRYCR</name>
<accession>K2MRI6</accession>
<dbReference type="EMBL" id="AHKC01012811">
    <property type="protein sequence ID" value="EKF29655.1"/>
    <property type="molecule type" value="Genomic_DNA"/>
</dbReference>
<dbReference type="AlphaFoldDB" id="K2MRI6"/>